<dbReference type="Proteomes" id="UP000011615">
    <property type="component" value="Unassembled WGS sequence"/>
</dbReference>
<dbReference type="PATRIC" id="fig|1230457.4.peg.2553"/>
<evidence type="ECO:0000259" key="1">
    <source>
        <dbReference type="PROSITE" id="PS50112"/>
    </source>
</evidence>
<dbReference type="Pfam" id="PF08448">
    <property type="entry name" value="PAS_4"/>
    <property type="match status" value="1"/>
</dbReference>
<organism evidence="2 3">
    <name type="scientific">Natrinema limicola JCM 13563</name>
    <dbReference type="NCBI Taxonomy" id="1230457"/>
    <lineage>
        <taxon>Archaea</taxon>
        <taxon>Methanobacteriati</taxon>
        <taxon>Methanobacteriota</taxon>
        <taxon>Stenosarchaea group</taxon>
        <taxon>Halobacteria</taxon>
        <taxon>Halobacteriales</taxon>
        <taxon>Natrialbaceae</taxon>
        <taxon>Natrinema</taxon>
    </lineage>
</organism>
<dbReference type="STRING" id="1230457.C476_12691"/>
<keyword evidence="3" id="KW-1185">Reference proteome</keyword>
<evidence type="ECO:0000313" key="2">
    <source>
        <dbReference type="EMBL" id="ELZ19318.1"/>
    </source>
</evidence>
<dbReference type="SUPFAM" id="SSF55785">
    <property type="entry name" value="PYP-like sensor domain (PAS domain)"/>
    <property type="match status" value="1"/>
</dbReference>
<sequence>MEYRLAHRMTQPTATTRPRPILYVAASEATASDGAERLETVESGSGPGRSVRPATTIERVENWAPAVDCVVFAETPTTAAGANLLEVVAACGSTPVVLFADGSFTPGAARSTDGIDGYVRRDTDDAMVHLADEIEWVCRDEPRCQPDRDRFQTAVAALPVPALWYEREDGDPVVRAATDAVADVFGTDPDEVVGDPVDEWLVPSGLEHRRTMLHEALQAGERRQFERRHDTGDDVREYRVTLVPLETTAAGDTTTGDDAAGLFVYHDVTELHRSRRARAATDARLEAITDLLDDEMWPPLNVARSYLDLAADTSADDHVATVADAQERIAERLERVAAIAEGDTLVEAEPVGVHDIARRAWIGVDTGDTRLVTQNATDRVLAADTVRLRELFECLFRLVVTADSPVPAVIVDVTDDGFYLTQYGPDTDTEATAALETEPDAAEPVASHSAVLDGADGDLETVERIADAHGWRVDIVENKGQIGIVCRGVDAGDGF</sequence>
<dbReference type="PROSITE" id="PS50112">
    <property type="entry name" value="PAS"/>
    <property type="match status" value="1"/>
</dbReference>
<comment type="caution">
    <text evidence="2">The sequence shown here is derived from an EMBL/GenBank/DDBJ whole genome shotgun (WGS) entry which is preliminary data.</text>
</comment>
<dbReference type="EMBL" id="AOIT01000049">
    <property type="protein sequence ID" value="ELZ19318.1"/>
    <property type="molecule type" value="Genomic_DNA"/>
</dbReference>
<gene>
    <name evidence="2" type="ORF">C476_12691</name>
</gene>
<evidence type="ECO:0000313" key="3">
    <source>
        <dbReference type="Proteomes" id="UP000011615"/>
    </source>
</evidence>
<dbReference type="eggNOG" id="arCOG02333">
    <property type="taxonomic scope" value="Archaea"/>
</dbReference>
<dbReference type="InterPro" id="IPR013656">
    <property type="entry name" value="PAS_4"/>
</dbReference>
<reference evidence="2 3" key="1">
    <citation type="journal article" date="2014" name="PLoS Genet.">
        <title>Phylogenetically driven sequencing of extremely halophilic archaea reveals strategies for static and dynamic osmo-response.</title>
        <authorList>
            <person name="Becker E.A."/>
            <person name="Seitzer P.M."/>
            <person name="Tritt A."/>
            <person name="Larsen D."/>
            <person name="Krusor M."/>
            <person name="Yao A.I."/>
            <person name="Wu D."/>
            <person name="Madern D."/>
            <person name="Eisen J.A."/>
            <person name="Darling A.E."/>
            <person name="Facciotti M.T."/>
        </authorList>
    </citation>
    <scope>NUCLEOTIDE SEQUENCE [LARGE SCALE GENOMIC DNA]</scope>
    <source>
        <strain evidence="2 3">JCM 13563</strain>
    </source>
</reference>
<accession>M0C9K5</accession>
<dbReference type="RefSeq" id="WP_008013525.1">
    <property type="nucleotide sequence ID" value="NZ_AOIT01000049.1"/>
</dbReference>
<proteinExistence type="predicted"/>
<dbReference type="Gene3D" id="3.30.450.20">
    <property type="entry name" value="PAS domain"/>
    <property type="match status" value="1"/>
</dbReference>
<dbReference type="AlphaFoldDB" id="M0C9K5"/>
<dbReference type="InterPro" id="IPR000014">
    <property type="entry name" value="PAS"/>
</dbReference>
<protein>
    <submittedName>
        <fullName evidence="2">Phytochrome sensor protein</fullName>
    </submittedName>
</protein>
<feature type="domain" description="PAS" evidence="1">
    <location>
        <begin position="169"/>
        <end position="220"/>
    </location>
</feature>
<dbReference type="InterPro" id="IPR035965">
    <property type="entry name" value="PAS-like_dom_sf"/>
</dbReference>
<dbReference type="eggNOG" id="arCOG02389">
    <property type="taxonomic scope" value="Archaea"/>
</dbReference>
<name>M0C9K5_9EURY</name>